<evidence type="ECO:0000256" key="2">
    <source>
        <dbReference type="ARBA" id="ARBA00023002"/>
    </source>
</evidence>
<evidence type="ECO:0000256" key="1">
    <source>
        <dbReference type="ARBA" id="ARBA00006484"/>
    </source>
</evidence>
<dbReference type="Gene3D" id="3.40.50.720">
    <property type="entry name" value="NAD(P)-binding Rossmann-like Domain"/>
    <property type="match status" value="1"/>
</dbReference>
<sequence>MTIKNKTIIITGGTSGIGEACSKTFAARGANVVMASIQQEEGEALEAELSSTGQAKFILCDVTDEEQVKDLIKNAKSTFGQIDAIHCNAGAWGKGTVEEFDDAIWDKVMGVNLKGAILTAKYGIPALRESGGGTFLMTTSVAAQIGFPQHAVYCASKAASEALLRCLTTDYAGVVRVVGIS</sequence>
<dbReference type="SMART" id="SM00822">
    <property type="entry name" value="PKS_KR"/>
    <property type="match status" value="1"/>
</dbReference>
<protein>
    <recommendedName>
        <fullName evidence="3">Ketoreductase domain-containing protein</fullName>
    </recommendedName>
</protein>
<evidence type="ECO:0000313" key="4">
    <source>
        <dbReference type="EMBL" id="VAX38783.1"/>
    </source>
</evidence>
<dbReference type="EMBL" id="UOGL01000260">
    <property type="protein sequence ID" value="VAX38783.1"/>
    <property type="molecule type" value="Genomic_DNA"/>
</dbReference>
<dbReference type="InterPro" id="IPR036291">
    <property type="entry name" value="NAD(P)-bd_dom_sf"/>
</dbReference>
<dbReference type="SUPFAM" id="SSF51735">
    <property type="entry name" value="NAD(P)-binding Rossmann-fold domains"/>
    <property type="match status" value="1"/>
</dbReference>
<dbReference type="PANTHER" id="PTHR43669:SF3">
    <property type="entry name" value="ALCOHOL DEHYDROGENASE, PUTATIVE (AFU_ORTHOLOGUE AFUA_3G03445)-RELATED"/>
    <property type="match status" value="1"/>
</dbReference>
<comment type="similarity">
    <text evidence="1">Belongs to the short-chain dehydrogenases/reductases (SDR) family.</text>
</comment>
<gene>
    <name evidence="4" type="ORF">MNBD_PLANCTO02-1015</name>
</gene>
<dbReference type="InterPro" id="IPR002347">
    <property type="entry name" value="SDR_fam"/>
</dbReference>
<reference evidence="4" key="1">
    <citation type="submission" date="2018-06" db="EMBL/GenBank/DDBJ databases">
        <authorList>
            <person name="Zhirakovskaya E."/>
        </authorList>
    </citation>
    <scope>NUCLEOTIDE SEQUENCE</scope>
</reference>
<feature type="non-terminal residue" evidence="4">
    <location>
        <position position="181"/>
    </location>
</feature>
<dbReference type="GO" id="GO:0016491">
    <property type="term" value="F:oxidoreductase activity"/>
    <property type="evidence" value="ECO:0007669"/>
    <property type="project" value="UniProtKB-KW"/>
</dbReference>
<proteinExistence type="inferred from homology"/>
<accession>A0A3B1DPJ6</accession>
<dbReference type="InterPro" id="IPR057326">
    <property type="entry name" value="KR_dom"/>
</dbReference>
<dbReference type="Pfam" id="PF00106">
    <property type="entry name" value="adh_short"/>
    <property type="match status" value="1"/>
</dbReference>
<dbReference type="PANTHER" id="PTHR43669">
    <property type="entry name" value="5-KETO-D-GLUCONATE 5-REDUCTASE"/>
    <property type="match status" value="1"/>
</dbReference>
<name>A0A3B1DPJ6_9ZZZZ</name>
<feature type="domain" description="Ketoreductase" evidence="3">
    <location>
        <begin position="6"/>
        <end position="181"/>
    </location>
</feature>
<organism evidence="4">
    <name type="scientific">hydrothermal vent metagenome</name>
    <dbReference type="NCBI Taxonomy" id="652676"/>
    <lineage>
        <taxon>unclassified sequences</taxon>
        <taxon>metagenomes</taxon>
        <taxon>ecological metagenomes</taxon>
    </lineage>
</organism>
<evidence type="ECO:0000259" key="3">
    <source>
        <dbReference type="SMART" id="SM00822"/>
    </source>
</evidence>
<dbReference type="PRINTS" id="PR00081">
    <property type="entry name" value="GDHRDH"/>
</dbReference>
<keyword evidence="2" id="KW-0560">Oxidoreductase</keyword>
<dbReference type="AlphaFoldDB" id="A0A3B1DPJ6"/>
<dbReference type="CDD" id="cd05233">
    <property type="entry name" value="SDR_c"/>
    <property type="match status" value="1"/>
</dbReference>